<dbReference type="PANTHER" id="PTHR24373:SF387">
    <property type="entry name" value="LEUCINE-RICH REPEATS AND IMMUNOGLOBULIN-LIKE DOMAINS PROTEIN SMA-10"/>
    <property type="match status" value="1"/>
</dbReference>
<dbReference type="InterPro" id="IPR032675">
    <property type="entry name" value="LRR_dom_sf"/>
</dbReference>
<evidence type="ECO:0000313" key="5">
    <source>
        <dbReference type="EMBL" id="KRT85203.1"/>
    </source>
</evidence>
<evidence type="ECO:0000256" key="4">
    <source>
        <dbReference type="SAM" id="SignalP"/>
    </source>
</evidence>
<dbReference type="InterPro" id="IPR050328">
    <property type="entry name" value="Dev_Immune_Receptor"/>
</dbReference>
<comment type="caution">
    <text evidence="5">The sequence shown here is derived from an EMBL/GenBank/DDBJ whole genome shotgun (WGS) entry which is preliminary data.</text>
</comment>
<keyword evidence="1" id="KW-0433">Leucine-rich repeat</keyword>
<name>A0A0T6BCY6_9SCAR</name>
<dbReference type="GO" id="GO:0005615">
    <property type="term" value="C:extracellular space"/>
    <property type="evidence" value="ECO:0007669"/>
    <property type="project" value="TreeGrafter"/>
</dbReference>
<dbReference type="Proteomes" id="UP000051574">
    <property type="component" value="Unassembled WGS sequence"/>
</dbReference>
<evidence type="ECO:0008006" key="7">
    <source>
        <dbReference type="Google" id="ProtNLM"/>
    </source>
</evidence>
<evidence type="ECO:0000256" key="1">
    <source>
        <dbReference type="ARBA" id="ARBA00022614"/>
    </source>
</evidence>
<dbReference type="GO" id="GO:0031012">
    <property type="term" value="C:extracellular matrix"/>
    <property type="evidence" value="ECO:0007669"/>
    <property type="project" value="TreeGrafter"/>
</dbReference>
<dbReference type="AlphaFoldDB" id="A0A0T6BCY6"/>
<evidence type="ECO:0000256" key="2">
    <source>
        <dbReference type="ARBA" id="ARBA00022729"/>
    </source>
</evidence>
<dbReference type="Gene3D" id="3.80.10.10">
    <property type="entry name" value="Ribonuclease Inhibitor"/>
    <property type="match status" value="2"/>
</dbReference>
<dbReference type="EMBL" id="LJIG01001737">
    <property type="protein sequence ID" value="KRT85203.1"/>
    <property type="molecule type" value="Genomic_DNA"/>
</dbReference>
<feature type="chain" id="PRO_5006668583" description="LRRCT domain-containing protein" evidence="4">
    <location>
        <begin position="21"/>
        <end position="341"/>
    </location>
</feature>
<keyword evidence="6" id="KW-1185">Reference proteome</keyword>
<protein>
    <recommendedName>
        <fullName evidence="7">LRRCT domain-containing protein</fullName>
    </recommendedName>
</protein>
<dbReference type="PANTHER" id="PTHR24373">
    <property type="entry name" value="SLIT RELATED LEUCINE-RICH REPEAT NEURONAL PROTEIN"/>
    <property type="match status" value="1"/>
</dbReference>
<evidence type="ECO:0000313" key="6">
    <source>
        <dbReference type="Proteomes" id="UP000051574"/>
    </source>
</evidence>
<sequence>GDKMQSKALLLFSFLTLIYYSENSIWLREAKTTVPFSAVVQRENLDGFDTMLINGSVNGKNIATIRAVTTHRVLKKDTFVSLPVLVQLYLTNIGVYELASGFIKDVPSLLMLDLGFNQIRRIRNGVFSGRFAALYRLALHNNEIEEIERRAFSNFSATYLSLSNNRLTLVGDWFKNTSLYSLDLTNNHIAFLVEDTFKKIENLQVIELAMNRIQFIEPKTFTLTKYTFINLSHNFLYDINFLDRVASRSLDISYNQVSRISLPHDVRIGTLTIYPNPWNCHCLHEFWRLAWKLRISYGFRFSEPKKSIPICIYRNECHEDDTQLQREYLKNLTMLNQMSYS</sequence>
<gene>
    <name evidence="5" type="ORF">AMK59_2678</name>
</gene>
<dbReference type="InterPro" id="IPR001611">
    <property type="entry name" value="Leu-rich_rpt"/>
</dbReference>
<organism evidence="5 6">
    <name type="scientific">Oryctes borbonicus</name>
    <dbReference type="NCBI Taxonomy" id="1629725"/>
    <lineage>
        <taxon>Eukaryota</taxon>
        <taxon>Metazoa</taxon>
        <taxon>Ecdysozoa</taxon>
        <taxon>Arthropoda</taxon>
        <taxon>Hexapoda</taxon>
        <taxon>Insecta</taxon>
        <taxon>Pterygota</taxon>
        <taxon>Neoptera</taxon>
        <taxon>Endopterygota</taxon>
        <taxon>Coleoptera</taxon>
        <taxon>Polyphaga</taxon>
        <taxon>Scarabaeiformia</taxon>
        <taxon>Scarabaeidae</taxon>
        <taxon>Dynastinae</taxon>
        <taxon>Oryctes</taxon>
    </lineage>
</organism>
<proteinExistence type="predicted"/>
<feature type="signal peptide" evidence="4">
    <location>
        <begin position="1"/>
        <end position="20"/>
    </location>
</feature>
<accession>A0A0T6BCY6</accession>
<feature type="non-terminal residue" evidence="5">
    <location>
        <position position="1"/>
    </location>
</feature>
<dbReference type="SMART" id="SM00369">
    <property type="entry name" value="LRR_TYP"/>
    <property type="match status" value="4"/>
</dbReference>
<keyword evidence="2 4" id="KW-0732">Signal</keyword>
<evidence type="ECO:0000256" key="3">
    <source>
        <dbReference type="ARBA" id="ARBA00022737"/>
    </source>
</evidence>
<dbReference type="SUPFAM" id="SSF52058">
    <property type="entry name" value="L domain-like"/>
    <property type="match status" value="1"/>
</dbReference>
<dbReference type="InterPro" id="IPR003591">
    <property type="entry name" value="Leu-rich_rpt_typical-subtyp"/>
</dbReference>
<dbReference type="Pfam" id="PF13855">
    <property type="entry name" value="LRR_8"/>
    <property type="match status" value="1"/>
</dbReference>
<keyword evidence="3" id="KW-0677">Repeat</keyword>
<reference evidence="5 6" key="1">
    <citation type="submission" date="2015-09" db="EMBL/GenBank/DDBJ databases">
        <title>Draft genome of the scarab beetle Oryctes borbonicus.</title>
        <authorList>
            <person name="Meyer J.M."/>
            <person name="Markov G.V."/>
            <person name="Baskaran P."/>
            <person name="Herrmann M."/>
            <person name="Sommer R.J."/>
            <person name="Roedelsperger C."/>
        </authorList>
    </citation>
    <scope>NUCLEOTIDE SEQUENCE [LARGE SCALE GENOMIC DNA]</scope>
    <source>
        <strain evidence="5">OB123</strain>
        <tissue evidence="5">Whole animal</tissue>
    </source>
</reference>
<dbReference type="OrthoDB" id="676979at2759"/>